<evidence type="ECO:0008006" key="4">
    <source>
        <dbReference type="Google" id="ProtNLM"/>
    </source>
</evidence>
<evidence type="ECO:0000256" key="1">
    <source>
        <dbReference type="SAM" id="Phobius"/>
    </source>
</evidence>
<dbReference type="SUPFAM" id="SSF48452">
    <property type="entry name" value="TPR-like"/>
    <property type="match status" value="1"/>
</dbReference>
<organism evidence="2 3">
    <name type="scientific">Stigmatella erecta</name>
    <dbReference type="NCBI Taxonomy" id="83460"/>
    <lineage>
        <taxon>Bacteria</taxon>
        <taxon>Pseudomonadati</taxon>
        <taxon>Myxococcota</taxon>
        <taxon>Myxococcia</taxon>
        <taxon>Myxococcales</taxon>
        <taxon>Cystobacterineae</taxon>
        <taxon>Archangiaceae</taxon>
        <taxon>Stigmatella</taxon>
    </lineage>
</organism>
<keyword evidence="1" id="KW-0812">Transmembrane</keyword>
<dbReference type="AlphaFoldDB" id="A0A1I0KZL5"/>
<feature type="transmembrane region" description="Helical" evidence="1">
    <location>
        <begin position="173"/>
        <end position="194"/>
    </location>
</feature>
<feature type="transmembrane region" description="Helical" evidence="1">
    <location>
        <begin position="234"/>
        <end position="255"/>
    </location>
</feature>
<sequence>MAVALSLLGFFPPAAHAQDDFQRYLLAAERLYESGENERALVQLDRARGLARGLAQDVAVTLREGIFLADMGQWAKAQMAFREGLLLDPEAKLPLRVSPKLERDFEDVRTRVRKELGLGERPFLTPVKPPVAPPASVVQTDRPQQPKLKAPEVEAAPAYAPSASAMAPSRIPVAPIVFAGVGVVAASVGAVMGLQSRSSVSQVRDSFAGDALPTAAELPGLVQQMEDARSQARLANVMFGTAAVAAAGSVISYLLSPSGGERDVKEVR</sequence>
<keyword evidence="1" id="KW-0472">Membrane</keyword>
<keyword evidence="3" id="KW-1185">Reference proteome</keyword>
<keyword evidence="1" id="KW-1133">Transmembrane helix</keyword>
<evidence type="ECO:0000313" key="3">
    <source>
        <dbReference type="Proteomes" id="UP000199181"/>
    </source>
</evidence>
<proteinExistence type="predicted"/>
<reference evidence="3" key="1">
    <citation type="submission" date="2016-10" db="EMBL/GenBank/DDBJ databases">
        <authorList>
            <person name="Varghese N."/>
            <person name="Submissions S."/>
        </authorList>
    </citation>
    <scope>NUCLEOTIDE SEQUENCE [LARGE SCALE GENOMIC DNA]</scope>
    <source>
        <strain evidence="3">DSM 16858</strain>
    </source>
</reference>
<gene>
    <name evidence="2" type="ORF">SAMN05443639_116109</name>
</gene>
<accession>A0A1I0KZL5</accession>
<dbReference type="Proteomes" id="UP000199181">
    <property type="component" value="Unassembled WGS sequence"/>
</dbReference>
<evidence type="ECO:0000313" key="2">
    <source>
        <dbReference type="EMBL" id="SEU31838.1"/>
    </source>
</evidence>
<protein>
    <recommendedName>
        <fullName evidence="4">Tetratricopeptide repeat-containing protein</fullName>
    </recommendedName>
</protein>
<dbReference type="InterPro" id="IPR011990">
    <property type="entry name" value="TPR-like_helical_dom_sf"/>
</dbReference>
<dbReference type="Gene3D" id="1.25.40.10">
    <property type="entry name" value="Tetratricopeptide repeat domain"/>
    <property type="match status" value="1"/>
</dbReference>
<dbReference type="EMBL" id="FOIJ01000016">
    <property type="protein sequence ID" value="SEU31838.1"/>
    <property type="molecule type" value="Genomic_DNA"/>
</dbReference>
<name>A0A1I0KZL5_9BACT</name>